<dbReference type="InterPro" id="IPR031879">
    <property type="entry name" value="FANCM-MHF-bd"/>
</dbReference>
<feature type="compositionally biased region" description="Polar residues" evidence="8">
    <location>
        <begin position="1"/>
        <end position="25"/>
    </location>
</feature>
<dbReference type="InterPro" id="IPR027417">
    <property type="entry name" value="P-loop_NTPase"/>
</dbReference>
<reference evidence="11" key="1">
    <citation type="journal article" date="2023" name="Mol. Biol. Evol.">
        <title>Third-Generation Sequencing Reveals the Adaptive Role of the Epigenome in Three Deep-Sea Polychaetes.</title>
        <authorList>
            <person name="Perez M."/>
            <person name="Aroh O."/>
            <person name="Sun Y."/>
            <person name="Lan Y."/>
            <person name="Juniper S.K."/>
            <person name="Young C.R."/>
            <person name="Angers B."/>
            <person name="Qian P.Y."/>
        </authorList>
    </citation>
    <scope>NUCLEOTIDE SEQUENCE</scope>
    <source>
        <strain evidence="11">P08H-3</strain>
    </source>
</reference>
<feature type="region of interest" description="Disordered" evidence="8">
    <location>
        <begin position="1182"/>
        <end position="1248"/>
    </location>
</feature>
<dbReference type="Pfam" id="PF16783">
    <property type="entry name" value="FANCM-MHF_bd"/>
    <property type="match status" value="1"/>
</dbReference>
<dbReference type="GO" id="GO:0036297">
    <property type="term" value="P:interstrand cross-link repair"/>
    <property type="evidence" value="ECO:0007669"/>
    <property type="project" value="TreeGrafter"/>
</dbReference>
<keyword evidence="6" id="KW-0067">ATP-binding</keyword>
<dbReference type="InterPro" id="IPR044749">
    <property type="entry name" value="FANCM_DEXDc"/>
</dbReference>
<organism evidence="11 12">
    <name type="scientific">Paralvinella palmiformis</name>
    <dbReference type="NCBI Taxonomy" id="53620"/>
    <lineage>
        <taxon>Eukaryota</taxon>
        <taxon>Metazoa</taxon>
        <taxon>Spiralia</taxon>
        <taxon>Lophotrochozoa</taxon>
        <taxon>Annelida</taxon>
        <taxon>Polychaeta</taxon>
        <taxon>Sedentaria</taxon>
        <taxon>Canalipalpata</taxon>
        <taxon>Terebellida</taxon>
        <taxon>Terebelliformia</taxon>
        <taxon>Alvinellidae</taxon>
        <taxon>Paralvinella</taxon>
    </lineage>
</organism>
<dbReference type="GO" id="GO:0045003">
    <property type="term" value="P:double-strand break repair via synthesis-dependent strand annealing"/>
    <property type="evidence" value="ECO:0007669"/>
    <property type="project" value="TreeGrafter"/>
</dbReference>
<dbReference type="CDD" id="cd12091">
    <property type="entry name" value="FANCM_ID"/>
    <property type="match status" value="1"/>
</dbReference>
<feature type="region of interest" description="Disordered" evidence="8">
    <location>
        <begin position="1743"/>
        <end position="1774"/>
    </location>
</feature>
<dbReference type="CDD" id="cd18033">
    <property type="entry name" value="DEXDc_FANCM"/>
    <property type="match status" value="1"/>
</dbReference>
<dbReference type="PROSITE" id="PS51194">
    <property type="entry name" value="HELICASE_CTER"/>
    <property type="match status" value="1"/>
</dbReference>
<dbReference type="Pfam" id="PF00271">
    <property type="entry name" value="Helicase_C"/>
    <property type="match status" value="1"/>
</dbReference>
<feature type="compositionally biased region" description="Polar residues" evidence="8">
    <location>
        <begin position="877"/>
        <end position="886"/>
    </location>
</feature>
<dbReference type="PROSITE" id="PS50330">
    <property type="entry name" value="UIM"/>
    <property type="match status" value="1"/>
</dbReference>
<evidence type="ECO:0000256" key="6">
    <source>
        <dbReference type="ARBA" id="ARBA00022840"/>
    </source>
</evidence>
<evidence type="ECO:0000313" key="11">
    <source>
        <dbReference type="EMBL" id="KAK2161352.1"/>
    </source>
</evidence>
<keyword evidence="4" id="KW-0378">Hydrolase</keyword>
<dbReference type="InterPro" id="IPR003903">
    <property type="entry name" value="UIM_dom"/>
</dbReference>
<accession>A0AAD9JXU5</accession>
<keyword evidence="5" id="KW-0347">Helicase</keyword>
<evidence type="ECO:0000259" key="9">
    <source>
        <dbReference type="PROSITE" id="PS51192"/>
    </source>
</evidence>
<feature type="domain" description="Helicase C-terminal" evidence="10">
    <location>
        <begin position="416"/>
        <end position="588"/>
    </location>
</feature>
<feature type="compositionally biased region" description="Low complexity" evidence="8">
    <location>
        <begin position="1757"/>
        <end position="1768"/>
    </location>
</feature>
<dbReference type="GO" id="GO:0009378">
    <property type="term" value="F:four-way junction helicase activity"/>
    <property type="evidence" value="ECO:0007669"/>
    <property type="project" value="TreeGrafter"/>
</dbReference>
<name>A0AAD9JXU5_9ANNE</name>
<dbReference type="InterPro" id="IPR039686">
    <property type="entry name" value="FANCM/Mph1-like_ID"/>
</dbReference>
<dbReference type="EMBL" id="JAODUP010000118">
    <property type="protein sequence ID" value="KAK2161352.1"/>
    <property type="molecule type" value="Genomic_DNA"/>
</dbReference>
<dbReference type="Gene3D" id="3.40.50.300">
    <property type="entry name" value="P-loop containing nucleotide triphosphate hydrolases"/>
    <property type="match status" value="2"/>
</dbReference>
<dbReference type="SMART" id="SM00487">
    <property type="entry name" value="DEXDc"/>
    <property type="match status" value="1"/>
</dbReference>
<feature type="compositionally biased region" description="Polar residues" evidence="8">
    <location>
        <begin position="1235"/>
        <end position="1245"/>
    </location>
</feature>
<feature type="domain" description="Helicase ATP-binding" evidence="9">
    <location>
        <begin position="162"/>
        <end position="297"/>
    </location>
</feature>
<evidence type="ECO:0000256" key="4">
    <source>
        <dbReference type="ARBA" id="ARBA00022801"/>
    </source>
</evidence>
<dbReference type="InterPro" id="IPR006935">
    <property type="entry name" value="Helicase/UvrB_N"/>
</dbReference>
<evidence type="ECO:0000256" key="8">
    <source>
        <dbReference type="SAM" id="MobiDB-lite"/>
    </source>
</evidence>
<dbReference type="SMART" id="SM00490">
    <property type="entry name" value="HELICc"/>
    <property type="match status" value="1"/>
</dbReference>
<evidence type="ECO:0000256" key="2">
    <source>
        <dbReference type="ARBA" id="ARBA00009889"/>
    </source>
</evidence>
<feature type="region of interest" description="Disordered" evidence="8">
    <location>
        <begin position="1657"/>
        <end position="1692"/>
    </location>
</feature>
<feature type="region of interest" description="Disordered" evidence="8">
    <location>
        <begin position="874"/>
        <end position="916"/>
    </location>
</feature>
<keyword evidence="3" id="KW-0547">Nucleotide-binding</keyword>
<dbReference type="Gene3D" id="3.40.50.10130">
    <property type="match status" value="1"/>
</dbReference>
<dbReference type="Proteomes" id="UP001208570">
    <property type="component" value="Unassembled WGS sequence"/>
</dbReference>
<feature type="compositionally biased region" description="Basic and acidic residues" evidence="8">
    <location>
        <begin position="887"/>
        <end position="903"/>
    </location>
</feature>
<dbReference type="PROSITE" id="PS51192">
    <property type="entry name" value="HELICASE_ATP_BIND_1"/>
    <property type="match status" value="1"/>
</dbReference>
<dbReference type="SUPFAM" id="SSF52540">
    <property type="entry name" value="P-loop containing nucleoside triphosphate hydrolases"/>
    <property type="match status" value="1"/>
</dbReference>
<dbReference type="Pfam" id="PF04851">
    <property type="entry name" value="ResIII"/>
    <property type="match status" value="1"/>
</dbReference>
<dbReference type="GO" id="GO:0016787">
    <property type="term" value="F:hydrolase activity"/>
    <property type="evidence" value="ECO:0007669"/>
    <property type="project" value="UniProtKB-KW"/>
</dbReference>
<comment type="similarity">
    <text evidence="2">Belongs to the DEAD box helicase family. DEAH subfamily. FANCM sub-subfamily.</text>
</comment>
<evidence type="ECO:0000256" key="1">
    <source>
        <dbReference type="ARBA" id="ARBA00004123"/>
    </source>
</evidence>
<evidence type="ECO:0000256" key="3">
    <source>
        <dbReference type="ARBA" id="ARBA00022741"/>
    </source>
</evidence>
<dbReference type="GO" id="GO:0000400">
    <property type="term" value="F:four-way junction DNA binding"/>
    <property type="evidence" value="ECO:0007669"/>
    <property type="project" value="TreeGrafter"/>
</dbReference>
<dbReference type="CDD" id="cd18801">
    <property type="entry name" value="SF2_C_FANCM_Hef"/>
    <property type="match status" value="1"/>
</dbReference>
<keyword evidence="7" id="KW-0539">Nucleus</keyword>
<feature type="region of interest" description="Disordered" evidence="8">
    <location>
        <begin position="1392"/>
        <end position="1545"/>
    </location>
</feature>
<evidence type="ECO:0008006" key="13">
    <source>
        <dbReference type="Google" id="ProtNLM"/>
    </source>
</evidence>
<gene>
    <name evidence="11" type="ORF">LSH36_118g04000</name>
</gene>
<sequence length="1969" mass="220594">MRRQATLFQSWGSGTQKQGSRQTGSVRGDGLKQSGDGLGTDELDDEDLLLAMAMEESLKDLQQPGTSTKSDPPRICSVLSDTKKDALMKKQLLLFKSVTGSELARSRDLCEEDQNDGQEMEVSVADLPDVGDIEALPGFDAYAGRMWIYPTNLPVREYQFSIVGEALFKNTLVVLPTGLGKTFIAAVIMYNYYRWYPQGKVIFMAPTKPLVAQQIEACYNIMGIPQDHTAEMTGAMQPTERQKVWRERRVFFLTPQVLTNDLSRNTCPADYVKCLVVDEAHKALGNHAYCQAVQQVLNNLLIAHVELRSEDSKDLQQYTFERKVEKIVVPLDEELKLVRDKYLQVLDGVVSRLKRQGVLYNRETKSMSKFLILKARDAFRQNPPVNLQFGAIEGDFALCMSLYHGYELLQLHGLRSLYNFLEGIVSETSTSSGPSTRIMIFSQYRDSVNEISEMLNRHRPLVRVMSFVGQSSVGKSSRGFTQKEQLKVMKKFRDGGYNTLVSTCVGEEGLDIGDVDLIICFDAHKSPIRLVQRMGRTGRKRKGRIVMLVTEGKEEQIYNQSQYNKRSIHKAILNGAKSLVYYQNNPVMIPRGLNPVCHKMNITVQTDYKAQYKGRSSSMQRNKSSTFEQSVLCIKAGTKASALEKGLLSEAAMEYWSNHYKLPITEMPFLPHSEFVTLPPLKEKHINEEGVELSLSEWMPWQNRLQPTDLSGHSEVTKLLVDLIEFMDIQNGRLDSELDMMSLVMLITDTIQSAITMVRKTQMMAIQYSLLCHRIHAIGSYNRRSTHTVYDSTWNELQIYSGVCHMYVQCMVEYSEDVAGDRSTAEVSGKCDGSKRKSTVLPRLDERILIDSDDELPAISACLNCHDDKINKDESDQVTANKSNGRSKLEEKGTSSDSSVDRKKSGRHQSGNQKPIFSIVQDAADDGSDDFQAECTPVRFSGTEFLTSNRRSILHPVCEDQCHSPASVTDGMDVSVDCCSAISDSQMEVETRTKTKQIVDEEGELRLSQLLPLPSVPRRKGDESPGSKLEHIRTPPSIEEIRLTFEQFDKQGHISPVNVFDLVEKWERSRSAASDLQGSALDSSRMRCESEQNSCKMRTSSLCTEFEDASKTEDRNVMDVQESILGMYDKNNSAGTELASKQTKKLKTDNKMSVGNPMECNNSLANFDENCKQLLTDVFPSERTQLSGRKSVGPDVEPASSRTDSDHTVEASSGKHADVVHSDPPAESVIHNEIPDSTSIPNCEQHNSKRSSVVSVKASAFSDSIFPHDGNDPFEEEEDDCIFVDVSYNVPKQESAMVNAADKSQLTFTQALSSLDTTVDISHDMDMATEGENMSGFRTVNQTIFSTSIRFPKSAIPDTAPRETGDGKCSPLPRVVTPSFKLPFRPVAVIAPSGGATVTPSKSKSAETGSGSGRQLNVFSSTAPKHSMDRHAGTRDQVTAASVCKDDMSDDGDESLIKPSHHRARANVLASPDTPLKPPKEPPSEINPFKTPLKPAEKSHRNIRFPKRPRLKHSSRIRSDFIEQEAAISGSEGSLSSDESEGSDMDQFDASFINDMSQMSQAAVRSPAYRGQYKMACHKDVELDVFSQVPEQDTEYMEDSFCVANDVEDTEVNEITGETSVLEPRHLKHRRAQEHKFAELRSRKMLKDKAMHRKLQHLEPTGEAAEIPMTGRKSQHIVQRLDSSSEEDVRREKKDYLCRSDNSTNISQSGMGFIQQASHPISSHDDVSPPLLSLKSRIGKKLGRSDNTVPLKPSAMSSKQQVTSTVVSPPGVQSREERLRLSRLKKEEFRKKFTYQNENGKESNQNHLVTVITSLVRGWLFERPCLIVEKDRVKAGNKETTKPLLCSKYVERVVSSLAQTHVKLLYSDNDDETASLIAALCLQEQKKNMAISCNVELTTSQEQMLKFYLSLPKINYVLALKMLYSFTSISEFIKSPVVVLQKKVDISQQKAKDFYLYIRHRFNPEMVNV</sequence>
<feature type="compositionally biased region" description="Basic and acidic residues" evidence="8">
    <location>
        <begin position="1203"/>
        <end position="1221"/>
    </location>
</feature>
<keyword evidence="12" id="KW-1185">Reference proteome</keyword>
<dbReference type="GO" id="GO:0043138">
    <property type="term" value="F:3'-5' DNA helicase activity"/>
    <property type="evidence" value="ECO:0007669"/>
    <property type="project" value="InterPro"/>
</dbReference>
<evidence type="ECO:0000313" key="12">
    <source>
        <dbReference type="Proteomes" id="UP001208570"/>
    </source>
</evidence>
<proteinExistence type="inferred from homology"/>
<feature type="compositionally biased region" description="Basic residues" evidence="8">
    <location>
        <begin position="1501"/>
        <end position="1516"/>
    </location>
</feature>
<dbReference type="InterPro" id="IPR001650">
    <property type="entry name" value="Helicase_C-like"/>
</dbReference>
<dbReference type="Gene3D" id="1.10.150.20">
    <property type="entry name" value="5' to 3' exonuclease, C-terminal subdomain"/>
    <property type="match status" value="1"/>
</dbReference>
<dbReference type="InterPro" id="IPR014001">
    <property type="entry name" value="Helicase_ATP-bd"/>
</dbReference>
<comment type="caution">
    <text evidence="11">The sequence shown here is derived from an EMBL/GenBank/DDBJ whole genome shotgun (WGS) entry which is preliminary data.</text>
</comment>
<dbReference type="GO" id="GO:0005524">
    <property type="term" value="F:ATP binding"/>
    <property type="evidence" value="ECO:0007669"/>
    <property type="project" value="UniProtKB-KW"/>
</dbReference>
<evidence type="ECO:0000256" key="5">
    <source>
        <dbReference type="ARBA" id="ARBA00022806"/>
    </source>
</evidence>
<dbReference type="PANTHER" id="PTHR14025:SF20">
    <property type="entry name" value="FANCONI ANEMIA GROUP M PROTEIN"/>
    <property type="match status" value="1"/>
</dbReference>
<feature type="region of interest" description="Disordered" evidence="8">
    <location>
        <begin position="1"/>
        <end position="46"/>
    </location>
</feature>
<feature type="compositionally biased region" description="Polar residues" evidence="8">
    <location>
        <begin position="1396"/>
        <end position="1424"/>
    </location>
</feature>
<evidence type="ECO:0000259" key="10">
    <source>
        <dbReference type="PROSITE" id="PS51194"/>
    </source>
</evidence>
<evidence type="ECO:0000256" key="7">
    <source>
        <dbReference type="ARBA" id="ARBA00023242"/>
    </source>
</evidence>
<protein>
    <recommendedName>
        <fullName evidence="13">Fanconi anemia group M protein</fullName>
    </recommendedName>
</protein>
<dbReference type="GO" id="GO:0005634">
    <property type="term" value="C:nucleus"/>
    <property type="evidence" value="ECO:0007669"/>
    <property type="project" value="UniProtKB-SubCell"/>
</dbReference>
<comment type="subcellular location">
    <subcellularLocation>
        <location evidence="1">Nucleus</location>
    </subcellularLocation>
</comment>
<dbReference type="PANTHER" id="PTHR14025">
    <property type="entry name" value="FANCONI ANEMIA GROUP M FANCM FAMILY MEMBER"/>
    <property type="match status" value="1"/>
</dbReference>